<comment type="subcellular location">
    <subcellularLocation>
        <location evidence="1">Membrane</location>
        <topology evidence="1">Multi-pass membrane protein</topology>
    </subcellularLocation>
</comment>
<organism evidence="12">
    <name type="scientific">Bannacoris arboreus</name>
    <dbReference type="NCBI Taxonomy" id="1837149"/>
    <lineage>
        <taxon>Eukaryota</taxon>
        <taxon>Metazoa</taxon>
        <taxon>Ecdysozoa</taxon>
        <taxon>Arthropoda</taxon>
        <taxon>Hexapoda</taxon>
        <taxon>Insecta</taxon>
        <taxon>Pterygota</taxon>
        <taxon>Neoptera</taxon>
        <taxon>Paraneoptera</taxon>
        <taxon>Hemiptera</taxon>
        <taxon>Heteroptera</taxon>
        <taxon>Panheteroptera</taxon>
        <taxon>Pentatomomorpha</taxon>
        <taxon>Pentatomoidea</taxon>
        <taxon>Urostylididae</taxon>
        <taxon>Bannacoris</taxon>
    </lineage>
</organism>
<comment type="catalytic activity">
    <reaction evidence="10">
        <text>a ubiquinone + NADH + 5 H(+)(in) = a ubiquinol + NAD(+) + 4 H(+)(out)</text>
        <dbReference type="Rhea" id="RHEA:29091"/>
        <dbReference type="Rhea" id="RHEA-COMP:9565"/>
        <dbReference type="Rhea" id="RHEA-COMP:9566"/>
        <dbReference type="ChEBI" id="CHEBI:15378"/>
        <dbReference type="ChEBI" id="CHEBI:16389"/>
        <dbReference type="ChEBI" id="CHEBI:17976"/>
        <dbReference type="ChEBI" id="CHEBI:57540"/>
        <dbReference type="ChEBI" id="CHEBI:57945"/>
        <dbReference type="EC" id="7.1.1.2"/>
    </reaction>
</comment>
<evidence type="ECO:0000256" key="11">
    <source>
        <dbReference type="SAM" id="Phobius"/>
    </source>
</evidence>
<keyword evidence="5" id="KW-1278">Translocase</keyword>
<reference evidence="12" key="1">
    <citation type="journal article" date="2018" name="Cladistics">
        <title>Phylogeny and the colourful history of jewel bugs (Insecta: Hemiptera: Scutelleridae).</title>
        <authorList>
            <person name="Wu Y."/>
            <person name="Redei D."/>
            <person name="Eger J."/>
            <person name="Wang Y."/>
            <person name="Wu H."/>
            <person name="Carapezza A."/>
            <person name="Kment P."/>
            <person name="Cai B."/>
            <person name="Sun X."/>
            <person name="Guo P."/>
            <person name="Luo J."/>
            <person name="Xie Q."/>
        </authorList>
    </citation>
    <scope>NUCLEOTIDE SEQUENCE</scope>
</reference>
<evidence type="ECO:0000256" key="7">
    <source>
        <dbReference type="ARBA" id="ARBA00023027"/>
    </source>
</evidence>
<evidence type="ECO:0000256" key="9">
    <source>
        <dbReference type="ARBA" id="ARBA00031586"/>
    </source>
</evidence>
<keyword evidence="4 11" id="KW-0812">Transmembrane</keyword>
<evidence type="ECO:0000256" key="2">
    <source>
        <dbReference type="ARBA" id="ARBA00010519"/>
    </source>
</evidence>
<dbReference type="GeneID" id="79575325"/>
<keyword evidence="8 11" id="KW-0472">Membrane</keyword>
<dbReference type="RefSeq" id="YP_010736643.1">
    <property type="nucleotide sequence ID" value="NC_072980.1"/>
</dbReference>
<comment type="similarity">
    <text evidence="2">Belongs to the complex I subunit 4L family.</text>
</comment>
<dbReference type="GO" id="GO:0008137">
    <property type="term" value="F:NADH dehydrogenase (ubiquinone) activity"/>
    <property type="evidence" value="ECO:0007669"/>
    <property type="project" value="UniProtKB-EC"/>
</dbReference>
<evidence type="ECO:0000256" key="10">
    <source>
        <dbReference type="ARBA" id="ARBA00049551"/>
    </source>
</evidence>
<keyword evidence="6 11" id="KW-1133">Transmembrane helix</keyword>
<proteinExistence type="inferred from homology"/>
<dbReference type="GO" id="GO:0016020">
    <property type="term" value="C:membrane"/>
    <property type="evidence" value="ECO:0007669"/>
    <property type="project" value="UniProtKB-SubCell"/>
</dbReference>
<evidence type="ECO:0000256" key="8">
    <source>
        <dbReference type="ARBA" id="ARBA00023136"/>
    </source>
</evidence>
<evidence type="ECO:0000313" key="12">
    <source>
        <dbReference type="EMBL" id="AVJ52520.1"/>
    </source>
</evidence>
<dbReference type="EMBL" id="MF173878">
    <property type="protein sequence ID" value="AVJ52520.1"/>
    <property type="molecule type" value="Genomic_DNA"/>
</dbReference>
<evidence type="ECO:0000256" key="6">
    <source>
        <dbReference type="ARBA" id="ARBA00022989"/>
    </source>
</evidence>
<evidence type="ECO:0000256" key="1">
    <source>
        <dbReference type="ARBA" id="ARBA00004141"/>
    </source>
</evidence>
<evidence type="ECO:0000256" key="5">
    <source>
        <dbReference type="ARBA" id="ARBA00022967"/>
    </source>
</evidence>
<evidence type="ECO:0000256" key="4">
    <source>
        <dbReference type="ARBA" id="ARBA00022692"/>
    </source>
</evidence>
<name>A0A2P1CMG4_9HEMI</name>
<feature type="transmembrane region" description="Helical" evidence="11">
    <location>
        <begin position="23"/>
        <end position="46"/>
    </location>
</feature>
<geneLocation type="mitochondrion" evidence="12"/>
<accession>A0A2P1CMG4</accession>
<evidence type="ECO:0000256" key="3">
    <source>
        <dbReference type="ARBA" id="ARBA00016612"/>
    </source>
</evidence>
<dbReference type="AlphaFoldDB" id="A0A2P1CMG4"/>
<feature type="transmembrane region" description="Helical" evidence="11">
    <location>
        <begin position="52"/>
        <end position="74"/>
    </location>
</feature>
<dbReference type="Pfam" id="PF00420">
    <property type="entry name" value="Oxidored_q2"/>
    <property type="match status" value="1"/>
</dbReference>
<protein>
    <recommendedName>
        <fullName evidence="3">NADH-ubiquinone oxidoreductase chain 4L</fullName>
    </recommendedName>
    <alternativeName>
        <fullName evidence="9">NADH dehydrogenase subunit 4L</fullName>
    </alternativeName>
</protein>
<keyword evidence="7" id="KW-0520">NAD</keyword>
<dbReference type="Gene3D" id="1.10.287.3510">
    <property type="match status" value="1"/>
</dbReference>
<dbReference type="CTD" id="4539"/>
<dbReference type="InterPro" id="IPR039428">
    <property type="entry name" value="NUOK/Mnh_C1-like"/>
</dbReference>
<sequence length="93" mass="10684">MMMWISLSGMIGLIVFCSLRKHILLALLALEFIVLLVYLMVFLTMFNMGYELYFSLIFLIFSVCESALGLSILVNMVRVQGNDNLYSMSILTW</sequence>
<gene>
    <name evidence="12" type="primary">ND4L</name>
</gene>
<keyword evidence="12" id="KW-0496">Mitochondrion</keyword>